<evidence type="ECO:0000313" key="2">
    <source>
        <dbReference type="Proteomes" id="UP000265520"/>
    </source>
</evidence>
<sequence length="91" mass="10446">VAPSAGAYRTTLHPYKLVFQMKTRLELSESPEISRFGLSLSPIAEICSHPPDYDYLVGVTEYLFYKIVDRIRVLEGEMVGALKYFKQLEQM</sequence>
<name>A0A392M4H5_9FABA</name>
<feature type="non-terminal residue" evidence="1">
    <location>
        <position position="1"/>
    </location>
</feature>
<dbReference type="AlphaFoldDB" id="A0A392M4H5"/>
<protein>
    <submittedName>
        <fullName evidence="1">Replication factor A protein</fullName>
    </submittedName>
</protein>
<proteinExistence type="predicted"/>
<keyword evidence="2" id="KW-1185">Reference proteome</keyword>
<reference evidence="1 2" key="1">
    <citation type="journal article" date="2018" name="Front. Plant Sci.">
        <title>Red Clover (Trifolium pratense) and Zigzag Clover (T. medium) - A Picture of Genomic Similarities and Differences.</title>
        <authorList>
            <person name="Dluhosova J."/>
            <person name="Istvanek J."/>
            <person name="Nedelnik J."/>
            <person name="Repkova J."/>
        </authorList>
    </citation>
    <scope>NUCLEOTIDE SEQUENCE [LARGE SCALE GENOMIC DNA]</scope>
    <source>
        <strain evidence="2">cv. 10/8</strain>
        <tissue evidence="1">Leaf</tissue>
    </source>
</reference>
<dbReference type="Proteomes" id="UP000265520">
    <property type="component" value="Unassembled WGS sequence"/>
</dbReference>
<evidence type="ECO:0000313" key="1">
    <source>
        <dbReference type="EMBL" id="MCH82225.1"/>
    </source>
</evidence>
<comment type="caution">
    <text evidence="1">The sequence shown here is derived from an EMBL/GenBank/DDBJ whole genome shotgun (WGS) entry which is preliminary data.</text>
</comment>
<accession>A0A392M4H5</accession>
<dbReference type="EMBL" id="LXQA010003377">
    <property type="protein sequence ID" value="MCH82225.1"/>
    <property type="molecule type" value="Genomic_DNA"/>
</dbReference>
<gene>
    <name evidence="1" type="ORF">A2U01_0003026</name>
</gene>
<organism evidence="1 2">
    <name type="scientific">Trifolium medium</name>
    <dbReference type="NCBI Taxonomy" id="97028"/>
    <lineage>
        <taxon>Eukaryota</taxon>
        <taxon>Viridiplantae</taxon>
        <taxon>Streptophyta</taxon>
        <taxon>Embryophyta</taxon>
        <taxon>Tracheophyta</taxon>
        <taxon>Spermatophyta</taxon>
        <taxon>Magnoliopsida</taxon>
        <taxon>eudicotyledons</taxon>
        <taxon>Gunneridae</taxon>
        <taxon>Pentapetalae</taxon>
        <taxon>rosids</taxon>
        <taxon>fabids</taxon>
        <taxon>Fabales</taxon>
        <taxon>Fabaceae</taxon>
        <taxon>Papilionoideae</taxon>
        <taxon>50 kb inversion clade</taxon>
        <taxon>NPAAA clade</taxon>
        <taxon>Hologalegina</taxon>
        <taxon>IRL clade</taxon>
        <taxon>Trifolieae</taxon>
        <taxon>Trifolium</taxon>
    </lineage>
</organism>